<dbReference type="RefSeq" id="WP_165150152.1">
    <property type="nucleotide sequence ID" value="NZ_JAEHFQ010000014.1"/>
</dbReference>
<dbReference type="InterPro" id="IPR011010">
    <property type="entry name" value="DNA_brk_join_enz"/>
</dbReference>
<dbReference type="GO" id="GO:0006310">
    <property type="term" value="P:DNA recombination"/>
    <property type="evidence" value="ECO:0007669"/>
    <property type="project" value="UniProtKB-KW"/>
</dbReference>
<feature type="domain" description="Tyr recombinase" evidence="4">
    <location>
        <begin position="1"/>
        <end position="187"/>
    </location>
</feature>
<dbReference type="GO" id="GO:0003677">
    <property type="term" value="F:DNA binding"/>
    <property type="evidence" value="ECO:0007669"/>
    <property type="project" value="InterPro"/>
</dbReference>
<dbReference type="PANTHER" id="PTHR30349">
    <property type="entry name" value="PHAGE INTEGRASE-RELATED"/>
    <property type="match status" value="1"/>
</dbReference>
<evidence type="ECO:0000313" key="5">
    <source>
        <dbReference type="EMBL" id="MBM0635698.1"/>
    </source>
</evidence>
<dbReference type="Pfam" id="PF00589">
    <property type="entry name" value="Phage_integrase"/>
    <property type="match status" value="1"/>
</dbReference>
<dbReference type="AlphaFoldDB" id="A0A8I1IW06"/>
<dbReference type="Proteomes" id="UP000650605">
    <property type="component" value="Unassembled WGS sequence"/>
</dbReference>
<gene>
    <name evidence="5" type="ORF">JDW19_21560</name>
</gene>
<name>A0A8I1IW06_PAEPO</name>
<evidence type="ECO:0000256" key="3">
    <source>
        <dbReference type="ARBA" id="ARBA00023172"/>
    </source>
</evidence>
<evidence type="ECO:0000259" key="4">
    <source>
        <dbReference type="PROSITE" id="PS51898"/>
    </source>
</evidence>
<dbReference type="GO" id="GO:0005737">
    <property type="term" value="C:cytoplasm"/>
    <property type="evidence" value="ECO:0007669"/>
    <property type="project" value="UniProtKB-SubCell"/>
</dbReference>
<dbReference type="InterPro" id="IPR002104">
    <property type="entry name" value="Integrase_catalytic"/>
</dbReference>
<proteinExistence type="predicted"/>
<dbReference type="SUPFAM" id="SSF56349">
    <property type="entry name" value="DNA breaking-rejoining enzymes"/>
    <property type="match status" value="1"/>
</dbReference>
<dbReference type="PROSITE" id="PS51898">
    <property type="entry name" value="TYR_RECOMBINASE"/>
    <property type="match status" value="1"/>
</dbReference>
<evidence type="ECO:0000256" key="2">
    <source>
        <dbReference type="ARBA" id="ARBA00022908"/>
    </source>
</evidence>
<dbReference type="EMBL" id="JAEHFQ010000014">
    <property type="protein sequence ID" value="MBM0635698.1"/>
    <property type="molecule type" value="Genomic_DNA"/>
</dbReference>
<comment type="caution">
    <text evidence="5">The sequence shown here is derived from an EMBL/GenBank/DDBJ whole genome shotgun (WGS) entry which is preliminary data.</text>
</comment>
<evidence type="ECO:0000256" key="1">
    <source>
        <dbReference type="ARBA" id="ARBA00004496"/>
    </source>
</evidence>
<evidence type="ECO:0000313" key="6">
    <source>
        <dbReference type="Proteomes" id="UP000650605"/>
    </source>
</evidence>
<dbReference type="InterPro" id="IPR013762">
    <property type="entry name" value="Integrase-like_cat_sf"/>
</dbReference>
<comment type="subcellular location">
    <subcellularLocation>
        <location evidence="1">Cytoplasm</location>
    </subcellularLocation>
</comment>
<organism evidence="5 6">
    <name type="scientific">Paenibacillus polymyxa</name>
    <name type="common">Bacillus polymyxa</name>
    <dbReference type="NCBI Taxonomy" id="1406"/>
    <lineage>
        <taxon>Bacteria</taxon>
        <taxon>Bacillati</taxon>
        <taxon>Bacillota</taxon>
        <taxon>Bacilli</taxon>
        <taxon>Bacillales</taxon>
        <taxon>Paenibacillaceae</taxon>
        <taxon>Paenibacillus</taxon>
    </lineage>
</organism>
<keyword evidence="3" id="KW-0233">DNA recombination</keyword>
<reference evidence="5" key="1">
    <citation type="submission" date="2020-12" db="EMBL/GenBank/DDBJ databases">
        <title>Paenibacillus polymyxa LMG 27872: a double-edged sword.</title>
        <authorList>
            <person name="Langendries S."/>
            <person name="Garcia Mendez S."/>
            <person name="Beirinckx S."/>
            <person name="Viaene T."/>
            <person name="Baeyen S."/>
            <person name="Goeminne G."/>
            <person name="Willems A."/>
            <person name="Debode J."/>
            <person name="Goormachtig S."/>
        </authorList>
    </citation>
    <scope>NUCLEOTIDE SEQUENCE</scope>
    <source>
        <strain evidence="5">LMG 27872</strain>
    </source>
</reference>
<dbReference type="Gene3D" id="1.10.443.10">
    <property type="entry name" value="Intergrase catalytic core"/>
    <property type="match status" value="1"/>
</dbReference>
<keyword evidence="2" id="KW-0229">DNA integration</keyword>
<dbReference type="InterPro" id="IPR050090">
    <property type="entry name" value="Tyrosine_recombinase_XerCD"/>
</dbReference>
<dbReference type="GO" id="GO:0015074">
    <property type="term" value="P:DNA integration"/>
    <property type="evidence" value="ECO:0007669"/>
    <property type="project" value="UniProtKB-KW"/>
</dbReference>
<sequence length="193" mass="22478">MEEFRRFVAYDYGRLPELTKRHLSWYEDNRERDTAIVSLILGSGLRVNEVATLTLTDIDWDSKRVLVDRKGEKMQSVPFSIRSKLDLEEYMRIRNSRYQPLASETALFLTKGGKPMTKNAMQKMVNKYSHAYGKPLSVHKLRHTFGTQLYKTKKDLRLVQDILGHSDPKTTTLYTHIGNDEQNNAVDEMDSFE</sequence>
<accession>A0A8I1IW06</accession>
<protein>
    <submittedName>
        <fullName evidence="5">Tyrosine-type recombinase/integrase</fullName>
    </submittedName>
</protein>
<dbReference type="PANTHER" id="PTHR30349:SF77">
    <property type="entry name" value="TYROSINE RECOMBINASE XERC"/>
    <property type="match status" value="1"/>
</dbReference>